<name>A0A4Y8KN16_9MICO</name>
<reference evidence="1 2" key="1">
    <citation type="submission" date="2019-03" db="EMBL/GenBank/DDBJ databases">
        <title>Genomics of glacier-inhabiting Cryobacterium strains.</title>
        <authorList>
            <person name="Liu Q."/>
            <person name="Xin Y.-H."/>
        </authorList>
    </citation>
    <scope>NUCLEOTIDE SEQUENCE [LARGE SCALE GENOMIC DNA]</scope>
    <source>
        <strain evidence="1 2">CGMCC 1.4292</strain>
    </source>
</reference>
<protein>
    <submittedName>
        <fullName evidence="1">Uncharacterized protein</fullName>
    </submittedName>
</protein>
<dbReference type="RefSeq" id="WP_134174057.1">
    <property type="nucleotide sequence ID" value="NZ_SODI01000001.1"/>
</dbReference>
<keyword evidence="2" id="KW-1185">Reference proteome</keyword>
<accession>A0A4Y8KN16</accession>
<dbReference type="AlphaFoldDB" id="A0A4Y8KN16"/>
<sequence>MTTASTLTDRYVAEAVRSLTRGQRRDIEAELRASIADAIEDRLGAGTDAAAAEREVLTELGPPRSLAASYSDRPTHLIGPDLFSDYVRVLAVLLSTAVPLWFVFSGVVTFVAGSSPLDSLWSALWGSLETAMSLVFAVTLVFAIIERTPALRSRRTAKWDPHSLPVVPDQRGYVSELVGGVVFLVVIASVIIVLQSVGAVDGPAGTPIGPFDASLWESGVFSVALFYSAVSISFHVFAHYTGWSVANAVATIALDVLFVVPAVWIVAGDRLLNADYFAAIGWPNGVEVVGLIALAVVVLFPLLDTVDAIARTVRTRRVRPTADVSG</sequence>
<dbReference type="InterPro" id="IPR047928">
    <property type="entry name" value="Perm_prefix_1"/>
</dbReference>
<dbReference type="OrthoDB" id="3171769at2"/>
<gene>
    <name evidence="1" type="ORF">E3T53_10540</name>
</gene>
<organism evidence="1 2">
    <name type="scientific">Cryobacterium psychrophilum</name>
    <dbReference type="NCBI Taxonomy" id="41988"/>
    <lineage>
        <taxon>Bacteria</taxon>
        <taxon>Bacillati</taxon>
        <taxon>Actinomycetota</taxon>
        <taxon>Actinomycetes</taxon>
        <taxon>Micrococcales</taxon>
        <taxon>Microbacteriaceae</taxon>
        <taxon>Cryobacterium</taxon>
    </lineage>
</organism>
<evidence type="ECO:0000313" key="1">
    <source>
        <dbReference type="EMBL" id="TFD78605.1"/>
    </source>
</evidence>
<evidence type="ECO:0000313" key="2">
    <source>
        <dbReference type="Proteomes" id="UP000298218"/>
    </source>
</evidence>
<comment type="caution">
    <text evidence="1">The sequence shown here is derived from an EMBL/GenBank/DDBJ whole genome shotgun (WGS) entry which is preliminary data.</text>
</comment>
<dbReference type="Pfam" id="PF22564">
    <property type="entry name" value="HAAS"/>
    <property type="match status" value="1"/>
</dbReference>
<dbReference type="Proteomes" id="UP000298218">
    <property type="component" value="Unassembled WGS sequence"/>
</dbReference>
<dbReference type="NCBIfam" id="NF038403">
    <property type="entry name" value="perm_prefix_1"/>
    <property type="match status" value="1"/>
</dbReference>
<dbReference type="EMBL" id="SOHQ01000028">
    <property type="protein sequence ID" value="TFD78605.1"/>
    <property type="molecule type" value="Genomic_DNA"/>
</dbReference>
<proteinExistence type="predicted"/>